<dbReference type="GO" id="GO:0042597">
    <property type="term" value="C:periplasmic space"/>
    <property type="evidence" value="ECO:0007669"/>
    <property type="project" value="UniProtKB-SubCell"/>
</dbReference>
<comment type="similarity">
    <text evidence="2">Belongs to the bacterial solute-binding protein SsuA/TauA family.</text>
</comment>
<evidence type="ECO:0000256" key="5">
    <source>
        <dbReference type="SAM" id="SignalP"/>
    </source>
</evidence>
<accession>A0A167DTX1</accession>
<feature type="compositionally biased region" description="Polar residues" evidence="4">
    <location>
        <begin position="31"/>
        <end position="50"/>
    </location>
</feature>
<dbReference type="Pfam" id="PF13379">
    <property type="entry name" value="NMT1_2"/>
    <property type="match status" value="1"/>
</dbReference>
<dbReference type="PANTHER" id="PTHR30024:SF47">
    <property type="entry name" value="TAURINE-BINDING PERIPLASMIC PROTEIN"/>
    <property type="match status" value="1"/>
</dbReference>
<proteinExistence type="inferred from homology"/>
<dbReference type="Proteomes" id="UP000077134">
    <property type="component" value="Unassembled WGS sequence"/>
</dbReference>
<comment type="subcellular location">
    <subcellularLocation>
        <location evidence="1">Periplasm</location>
    </subcellularLocation>
</comment>
<reference evidence="6 7" key="1">
    <citation type="submission" date="2016-02" db="EMBL/GenBank/DDBJ databases">
        <title>Paenibacillus sp. LPB0068, isolated from Crassostrea gigas.</title>
        <authorList>
            <person name="Shin S.-K."/>
            <person name="Yi H."/>
        </authorList>
    </citation>
    <scope>NUCLEOTIDE SEQUENCE [LARGE SCALE GENOMIC DNA]</scope>
    <source>
        <strain evidence="6 7">LPB0068</strain>
    </source>
</reference>
<evidence type="ECO:0000256" key="4">
    <source>
        <dbReference type="SAM" id="MobiDB-lite"/>
    </source>
</evidence>
<keyword evidence="7" id="KW-1185">Reference proteome</keyword>
<protein>
    <submittedName>
        <fullName evidence="6">Aliphatic sulfonate ABC transporter substrate-binding protein</fullName>
    </submittedName>
</protein>
<name>A0A167DTX1_9BACL</name>
<dbReference type="OrthoDB" id="9815602at2"/>
<feature type="region of interest" description="Disordered" evidence="4">
    <location>
        <begin position="30"/>
        <end position="58"/>
    </location>
</feature>
<dbReference type="SUPFAM" id="SSF53850">
    <property type="entry name" value="Periplasmic binding protein-like II"/>
    <property type="match status" value="1"/>
</dbReference>
<dbReference type="EMBL" id="LSFN01000014">
    <property type="protein sequence ID" value="OAB74770.1"/>
    <property type="molecule type" value="Genomic_DNA"/>
</dbReference>
<sequence>MDMSTKWMKLGTQFLAVVMMCSVIVACGEGTKSSNSSTNASVEVTASGGNATPAPAPEVKEPVSVKTTYYPFIGGFNIYALKDKEYDLANGVNLQIDAMGAASPLMGLMTRDTDVAFMTLQSYMVSIGTLIEEGTDINSLPKIVYLHNGSTGGDGIVTDSENETVADLKGKTIGASFGEVTHYMLAKALETEGMTIDDIKMVDMGPSKAGSAFVAGSIDAAVTFEPYLSEGVKSRNGKIIIDTTTLTNTILDVVVVRADTAAEKPEWVTGVLKSIEDATQFISTDLESAAELAADDLQVSKEEVIEMYPTFYLYTHEDNKVGMGENGWIFETMKDVLDFYLEIGTLSTTYDYSLLITDEFLW</sequence>
<evidence type="ECO:0000256" key="3">
    <source>
        <dbReference type="ARBA" id="ARBA00022729"/>
    </source>
</evidence>
<dbReference type="Gene3D" id="3.40.190.10">
    <property type="entry name" value="Periplasmic binding protein-like II"/>
    <property type="match status" value="1"/>
</dbReference>
<dbReference type="KEGG" id="pcx:LPB68_01855"/>
<feature type="chain" id="PRO_5007885399" evidence="5">
    <location>
        <begin position="27"/>
        <end position="362"/>
    </location>
</feature>
<evidence type="ECO:0000256" key="2">
    <source>
        <dbReference type="ARBA" id="ARBA00010742"/>
    </source>
</evidence>
<evidence type="ECO:0000256" key="1">
    <source>
        <dbReference type="ARBA" id="ARBA00004418"/>
    </source>
</evidence>
<evidence type="ECO:0000313" key="7">
    <source>
        <dbReference type="Proteomes" id="UP000077134"/>
    </source>
</evidence>
<dbReference type="STRING" id="1763538.LPB68_01855"/>
<evidence type="ECO:0000313" key="6">
    <source>
        <dbReference type="EMBL" id="OAB74770.1"/>
    </source>
</evidence>
<feature type="signal peptide" evidence="5">
    <location>
        <begin position="1"/>
        <end position="26"/>
    </location>
</feature>
<dbReference type="PANTHER" id="PTHR30024">
    <property type="entry name" value="ALIPHATIC SULFONATES-BINDING PROTEIN-RELATED"/>
    <property type="match status" value="1"/>
</dbReference>
<gene>
    <name evidence="6" type="ORF">PNBC_12100</name>
</gene>
<keyword evidence="3 5" id="KW-0732">Signal</keyword>
<dbReference type="PROSITE" id="PS51257">
    <property type="entry name" value="PROKAR_LIPOPROTEIN"/>
    <property type="match status" value="1"/>
</dbReference>
<organism evidence="6 7">
    <name type="scientific">Paenibacillus crassostreae</name>
    <dbReference type="NCBI Taxonomy" id="1763538"/>
    <lineage>
        <taxon>Bacteria</taxon>
        <taxon>Bacillati</taxon>
        <taxon>Bacillota</taxon>
        <taxon>Bacilli</taxon>
        <taxon>Bacillales</taxon>
        <taxon>Paenibacillaceae</taxon>
        <taxon>Paenibacillus</taxon>
    </lineage>
</organism>
<comment type="caution">
    <text evidence="6">The sequence shown here is derived from an EMBL/GenBank/DDBJ whole genome shotgun (WGS) entry which is preliminary data.</text>
</comment>
<dbReference type="AlphaFoldDB" id="A0A167DTX1"/>